<dbReference type="Pfam" id="PF14040">
    <property type="entry name" value="DNase_NucA_NucB"/>
    <property type="match status" value="1"/>
</dbReference>
<feature type="domain" description="Deoxyribonuclease NucA/NucB" evidence="2">
    <location>
        <begin position="340"/>
        <end position="414"/>
    </location>
</feature>
<dbReference type="InterPro" id="IPR029476">
    <property type="entry name" value="DNase_NucA_NucB"/>
</dbReference>
<dbReference type="RefSeq" id="WP_344103319.1">
    <property type="nucleotide sequence ID" value="NZ_BAAANL010000005.1"/>
</dbReference>
<comment type="caution">
    <text evidence="3">The sequence shown here is derived from an EMBL/GenBank/DDBJ whole genome shotgun (WGS) entry which is preliminary data.</text>
</comment>
<dbReference type="InterPro" id="IPR035986">
    <property type="entry name" value="PKD_dom_sf"/>
</dbReference>
<name>A0ABN2NFS6_9MICO</name>
<dbReference type="EMBL" id="BAAANL010000005">
    <property type="protein sequence ID" value="GAA1865959.1"/>
    <property type="molecule type" value="Genomic_DNA"/>
</dbReference>
<accession>A0ABN2NFS6</accession>
<evidence type="ECO:0000256" key="1">
    <source>
        <dbReference type="SAM" id="MobiDB-lite"/>
    </source>
</evidence>
<organism evidence="3 4">
    <name type="scientific">Myceligenerans crystallogenes</name>
    <dbReference type="NCBI Taxonomy" id="316335"/>
    <lineage>
        <taxon>Bacteria</taxon>
        <taxon>Bacillati</taxon>
        <taxon>Actinomycetota</taxon>
        <taxon>Actinomycetes</taxon>
        <taxon>Micrococcales</taxon>
        <taxon>Promicromonosporaceae</taxon>
        <taxon>Myceligenerans</taxon>
    </lineage>
</organism>
<protein>
    <recommendedName>
        <fullName evidence="2">Deoxyribonuclease NucA/NucB domain-containing protein</fullName>
    </recommendedName>
</protein>
<evidence type="ECO:0000313" key="3">
    <source>
        <dbReference type="EMBL" id="GAA1865959.1"/>
    </source>
</evidence>
<evidence type="ECO:0000259" key="2">
    <source>
        <dbReference type="Pfam" id="PF14040"/>
    </source>
</evidence>
<dbReference type="Proteomes" id="UP001501094">
    <property type="component" value="Unassembled WGS sequence"/>
</dbReference>
<proteinExistence type="predicted"/>
<dbReference type="SUPFAM" id="SSF49299">
    <property type="entry name" value="PKD domain"/>
    <property type="match status" value="1"/>
</dbReference>
<feature type="region of interest" description="Disordered" evidence="1">
    <location>
        <begin position="66"/>
        <end position="93"/>
    </location>
</feature>
<dbReference type="InterPro" id="IPR013783">
    <property type="entry name" value="Ig-like_fold"/>
</dbReference>
<sequence length="836" mass="88218">MRELRDIAGTNDLMLSYRWVRRRARGAWAVLLAVCVSMSVLVSVPAAGAAPAPAGVGRVTTDDVPGPGTPAADVGILAEPKRTPPAEPSGEDVEDCLASDEAHSEAGRVYNRFMWCQRWHHHAVRGVAGRVVATMEMDYSIVGYGRDDQQRSVVIFFRGDDVDYWPTPKGQIRPTSYIEQGISCPENQCDDTDWERKQIKDWVGSWTRFEVTSDPAFGSGPDQVSHAPWFFTGTLNDPDWGYQLTMANSARHNIRCDSAAYFPGREGACVFNDVIPRFELSTRDPLVDEVSEHIRCAQAEPNCYRDGARHNTYPYFDGKTIPGEYVSGEPRAGALHRISPEEAEANRKVVQSTCGKAPTSVYDPAAGEQCDEYPMASTAEGAAHGAEDYSVEGVSADDNECAGTALQHYYRKDRILRSYRAQTGTFIHQDDFFVHVGEKDEVVTATCEPLLGLSPGGCGSTAAGASDDVGVLCFPRPPHPDDPPPPVNQPPHVDAGPDRTTPEGTPVGLTGTVTDPEDDPAVSWSYGQGEQFDPGAACALGTPGSTATTFVCDDDGDAVVALTADDGHNPPVTDPAFVQVTNVAPSSGITAPAAGELVNARVPAPVTVAFTDPGANDTHSCAVDFGDGTPAVPGTVSQERGRGTCTASHTYGFDGLGPRTITTTVTDDDGGADVRSVDVVVFVPGAGHALSADGTIDVGRTPDVRCPPDDEQAAASLGTPVADLRALAVSCSVNTTSGRTEVHSEVGDVALLGGLVRIEDIVSTCTADAAGIVRTSAVGTINGIPIGTGTGSLSVLGLVEIHYNEQTIDPEGRLVQNAIRAVALGQEITVSSCRLG</sequence>
<dbReference type="Gene3D" id="2.60.40.10">
    <property type="entry name" value="Immunoglobulins"/>
    <property type="match status" value="2"/>
</dbReference>
<evidence type="ECO:0000313" key="4">
    <source>
        <dbReference type="Proteomes" id="UP001501094"/>
    </source>
</evidence>
<feature type="region of interest" description="Disordered" evidence="1">
    <location>
        <begin position="472"/>
        <end position="507"/>
    </location>
</feature>
<keyword evidence="4" id="KW-1185">Reference proteome</keyword>
<gene>
    <name evidence="3" type="ORF">GCM10009751_25100</name>
</gene>
<reference evidence="3 4" key="1">
    <citation type="journal article" date="2019" name="Int. J. Syst. Evol. Microbiol.">
        <title>The Global Catalogue of Microorganisms (GCM) 10K type strain sequencing project: providing services to taxonomists for standard genome sequencing and annotation.</title>
        <authorList>
            <consortium name="The Broad Institute Genomics Platform"/>
            <consortium name="The Broad Institute Genome Sequencing Center for Infectious Disease"/>
            <person name="Wu L."/>
            <person name="Ma J."/>
        </authorList>
    </citation>
    <scope>NUCLEOTIDE SEQUENCE [LARGE SCALE GENOMIC DNA]</scope>
    <source>
        <strain evidence="3 4">JCM 14326</strain>
    </source>
</reference>